<evidence type="ECO:0000256" key="5">
    <source>
        <dbReference type="ARBA" id="ARBA00022970"/>
    </source>
</evidence>
<evidence type="ECO:0000256" key="6">
    <source>
        <dbReference type="ARBA" id="ARBA00022989"/>
    </source>
</evidence>
<name>A0ABT2PJJ4_9BURK</name>
<feature type="transmembrane region" description="Helical" evidence="9">
    <location>
        <begin position="102"/>
        <end position="123"/>
    </location>
</feature>
<keyword evidence="2" id="KW-0813">Transport</keyword>
<evidence type="ECO:0000256" key="4">
    <source>
        <dbReference type="ARBA" id="ARBA00022692"/>
    </source>
</evidence>
<dbReference type="CDD" id="cd06582">
    <property type="entry name" value="TM_PBP1_LivH_like"/>
    <property type="match status" value="1"/>
</dbReference>
<comment type="caution">
    <text evidence="10">The sequence shown here is derived from an EMBL/GenBank/DDBJ whole genome shotgun (WGS) entry which is preliminary data.</text>
</comment>
<keyword evidence="7 9" id="KW-0472">Membrane</keyword>
<feature type="transmembrane region" description="Helical" evidence="9">
    <location>
        <begin position="143"/>
        <end position="164"/>
    </location>
</feature>
<comment type="similarity">
    <text evidence="8">Belongs to the binding-protein-dependent transport system permease family. LivHM subfamily.</text>
</comment>
<feature type="transmembrane region" description="Helical" evidence="9">
    <location>
        <begin position="6"/>
        <end position="26"/>
    </location>
</feature>
<sequence length="293" mass="30588">MNLLDILLAGSTLGGLYGLIAMGLTLQYGVARIMNLSYGEFLIAPAFLAYLGVTAWGLSPILMLLLLLVLPLGFIVQWLVYQLLLTPLVRRTGSGPALEVDSILATFGLMFVVQGVMMVAFGGNYHSYSYLSTPVQILGSTVAANRLLVLGVAVALGLGLYLLLTRTRMGTVVRAVSVAPRFAPLVGIDVRHTAALAFGIGGAMVAASGVLVSMFLPFSAAMGTMFAMKALIVVIMGGVGNLLGCLVAGLMLGFAETLVATFIDPGLTLAVNYALFLGVLLLRPTGLFGKGAR</sequence>
<keyword evidence="5" id="KW-0029">Amino-acid transport</keyword>
<evidence type="ECO:0000256" key="9">
    <source>
        <dbReference type="SAM" id="Phobius"/>
    </source>
</evidence>
<dbReference type="InterPro" id="IPR052157">
    <property type="entry name" value="BCAA_transport_permease"/>
</dbReference>
<proteinExistence type="inferred from homology"/>
<feature type="transmembrane region" description="Helical" evidence="9">
    <location>
        <begin position="38"/>
        <end position="56"/>
    </location>
</feature>
<feature type="transmembrane region" description="Helical" evidence="9">
    <location>
        <begin position="258"/>
        <end position="282"/>
    </location>
</feature>
<organism evidence="10 11">
    <name type="scientific">Acidovorax bellezanensis</name>
    <dbReference type="NCBI Taxonomy" id="2976702"/>
    <lineage>
        <taxon>Bacteria</taxon>
        <taxon>Pseudomonadati</taxon>
        <taxon>Pseudomonadota</taxon>
        <taxon>Betaproteobacteria</taxon>
        <taxon>Burkholderiales</taxon>
        <taxon>Comamonadaceae</taxon>
        <taxon>Acidovorax</taxon>
    </lineage>
</organism>
<evidence type="ECO:0000313" key="10">
    <source>
        <dbReference type="EMBL" id="MCT9809288.1"/>
    </source>
</evidence>
<feature type="transmembrane region" description="Helical" evidence="9">
    <location>
        <begin position="62"/>
        <end position="81"/>
    </location>
</feature>
<feature type="transmembrane region" description="Helical" evidence="9">
    <location>
        <begin position="230"/>
        <end position="252"/>
    </location>
</feature>
<gene>
    <name evidence="10" type="ORF">N0K08_01445</name>
</gene>
<protein>
    <submittedName>
        <fullName evidence="10">Branched-chain amino acid ABC transporter permease</fullName>
    </submittedName>
</protein>
<reference evidence="10 11" key="1">
    <citation type="submission" date="2022-09" db="EMBL/GenBank/DDBJ databases">
        <title>Draft genome of isolate Be4.</title>
        <authorList>
            <person name="Sanchez-Castro I."/>
            <person name="Martinez-Rodriguez P."/>
            <person name="Descostes M."/>
            <person name="Merroun M."/>
        </authorList>
    </citation>
    <scope>NUCLEOTIDE SEQUENCE [LARGE SCALE GENOMIC DNA]</scope>
    <source>
        <strain evidence="10 11">Be4</strain>
    </source>
</reference>
<feature type="transmembrane region" description="Helical" evidence="9">
    <location>
        <begin position="194"/>
        <end position="218"/>
    </location>
</feature>
<dbReference type="EMBL" id="JAODYH010000001">
    <property type="protein sequence ID" value="MCT9809288.1"/>
    <property type="molecule type" value="Genomic_DNA"/>
</dbReference>
<dbReference type="PANTHER" id="PTHR11795">
    <property type="entry name" value="BRANCHED-CHAIN AMINO ACID TRANSPORT SYSTEM PERMEASE PROTEIN LIVH"/>
    <property type="match status" value="1"/>
</dbReference>
<evidence type="ECO:0000256" key="8">
    <source>
        <dbReference type="ARBA" id="ARBA00037998"/>
    </source>
</evidence>
<accession>A0ABT2PJJ4</accession>
<dbReference type="Proteomes" id="UP001525968">
    <property type="component" value="Unassembled WGS sequence"/>
</dbReference>
<keyword evidence="4 9" id="KW-0812">Transmembrane</keyword>
<comment type="subcellular location">
    <subcellularLocation>
        <location evidence="1">Cell membrane</location>
        <topology evidence="1">Multi-pass membrane protein</topology>
    </subcellularLocation>
</comment>
<evidence type="ECO:0000256" key="7">
    <source>
        <dbReference type="ARBA" id="ARBA00023136"/>
    </source>
</evidence>
<dbReference type="PANTHER" id="PTHR11795:SF445">
    <property type="entry name" value="AMINO ACID ABC TRANSPORTER PERMEASE PROTEIN"/>
    <property type="match status" value="1"/>
</dbReference>
<evidence type="ECO:0000256" key="3">
    <source>
        <dbReference type="ARBA" id="ARBA00022475"/>
    </source>
</evidence>
<evidence type="ECO:0000256" key="1">
    <source>
        <dbReference type="ARBA" id="ARBA00004651"/>
    </source>
</evidence>
<evidence type="ECO:0000313" key="11">
    <source>
        <dbReference type="Proteomes" id="UP001525968"/>
    </source>
</evidence>
<evidence type="ECO:0000256" key="2">
    <source>
        <dbReference type="ARBA" id="ARBA00022448"/>
    </source>
</evidence>
<keyword evidence="6 9" id="KW-1133">Transmembrane helix</keyword>
<keyword evidence="11" id="KW-1185">Reference proteome</keyword>
<dbReference type="InterPro" id="IPR001851">
    <property type="entry name" value="ABC_transp_permease"/>
</dbReference>
<keyword evidence="3" id="KW-1003">Cell membrane</keyword>
<dbReference type="Pfam" id="PF02653">
    <property type="entry name" value="BPD_transp_2"/>
    <property type="match status" value="1"/>
</dbReference>
<dbReference type="RefSeq" id="WP_261498209.1">
    <property type="nucleotide sequence ID" value="NZ_JAODYH010000001.1"/>
</dbReference>